<dbReference type="CDD" id="cd04301">
    <property type="entry name" value="NAT_SF"/>
    <property type="match status" value="1"/>
</dbReference>
<dbReference type="Gene3D" id="3.40.630.30">
    <property type="match status" value="1"/>
</dbReference>
<dbReference type="Pfam" id="PF12746">
    <property type="entry name" value="GNAT_acetyltran"/>
    <property type="match status" value="1"/>
</dbReference>
<accession>A0A9D2N3K8</accession>
<sequence>MTNQEIMKTAMEQSGADLNCKAEDFLKKEPVVVSGGLGPGAKKYYQEPVSANLVSYGNNIVASVKEEYRELIWEYIHRFTFYHCFETPNMHWLEDRLRKEGQRVCFMAEYYLPDVEKVKPLPCSYSLKIIHREDFWELYRPEWSNALCRERKHLDVLGVGAYDGKKLVGLAGCSADCDKMWQIGVDVLPEYRRAGIASALTSRLAVEILERGKVPFYCSAWSNIRSVRNGIKSGFIPAWVEMTVKPAKIVQDMNEITLLS</sequence>
<dbReference type="InterPro" id="IPR000182">
    <property type="entry name" value="GNAT_dom"/>
</dbReference>
<protein>
    <submittedName>
        <fullName evidence="2">GNAT family N-acetyltransferase</fullName>
    </submittedName>
</protein>
<reference evidence="2" key="2">
    <citation type="submission" date="2021-04" db="EMBL/GenBank/DDBJ databases">
        <authorList>
            <person name="Gilroy R."/>
        </authorList>
    </citation>
    <scope>NUCLEOTIDE SEQUENCE</scope>
    <source>
        <strain evidence="2">ChiSxjej6B18-287</strain>
    </source>
</reference>
<dbReference type="GO" id="GO:0016747">
    <property type="term" value="F:acyltransferase activity, transferring groups other than amino-acyl groups"/>
    <property type="evidence" value="ECO:0007669"/>
    <property type="project" value="InterPro"/>
</dbReference>
<dbReference type="SUPFAM" id="SSF55729">
    <property type="entry name" value="Acyl-CoA N-acyltransferases (Nat)"/>
    <property type="match status" value="1"/>
</dbReference>
<comment type="caution">
    <text evidence="2">The sequence shown here is derived from an EMBL/GenBank/DDBJ whole genome shotgun (WGS) entry which is preliminary data.</text>
</comment>
<name>A0A9D2N3K8_9FIRM</name>
<dbReference type="InterPro" id="IPR027365">
    <property type="entry name" value="GNAT_acetyltra_YdfB-like"/>
</dbReference>
<dbReference type="EMBL" id="DWWV01000023">
    <property type="protein sequence ID" value="HJC09529.1"/>
    <property type="molecule type" value="Genomic_DNA"/>
</dbReference>
<dbReference type="InterPro" id="IPR016181">
    <property type="entry name" value="Acyl_CoA_acyltransferase"/>
</dbReference>
<organism evidence="2 3">
    <name type="scientific">Candidatus Blautia merdigallinarum</name>
    <dbReference type="NCBI Taxonomy" id="2838495"/>
    <lineage>
        <taxon>Bacteria</taxon>
        <taxon>Bacillati</taxon>
        <taxon>Bacillota</taxon>
        <taxon>Clostridia</taxon>
        <taxon>Lachnospirales</taxon>
        <taxon>Lachnospiraceae</taxon>
        <taxon>Blautia</taxon>
    </lineage>
</organism>
<reference evidence="2" key="1">
    <citation type="journal article" date="2021" name="PeerJ">
        <title>Extensive microbial diversity within the chicken gut microbiome revealed by metagenomics and culture.</title>
        <authorList>
            <person name="Gilroy R."/>
            <person name="Ravi A."/>
            <person name="Getino M."/>
            <person name="Pursley I."/>
            <person name="Horton D.L."/>
            <person name="Alikhan N.F."/>
            <person name="Baker D."/>
            <person name="Gharbi K."/>
            <person name="Hall N."/>
            <person name="Watson M."/>
            <person name="Adriaenssens E.M."/>
            <person name="Foster-Nyarko E."/>
            <person name="Jarju S."/>
            <person name="Secka A."/>
            <person name="Antonio M."/>
            <person name="Oren A."/>
            <person name="Chaudhuri R.R."/>
            <person name="La Ragione R."/>
            <person name="Hildebrand F."/>
            <person name="Pallen M.J."/>
        </authorList>
    </citation>
    <scope>NUCLEOTIDE SEQUENCE</scope>
    <source>
        <strain evidence="2">ChiSxjej6B18-287</strain>
    </source>
</reference>
<dbReference type="PROSITE" id="PS51186">
    <property type="entry name" value="GNAT"/>
    <property type="match status" value="1"/>
</dbReference>
<dbReference type="Proteomes" id="UP000823893">
    <property type="component" value="Unassembled WGS sequence"/>
</dbReference>
<dbReference type="AlphaFoldDB" id="A0A9D2N3K8"/>
<proteinExistence type="predicted"/>
<evidence type="ECO:0000313" key="3">
    <source>
        <dbReference type="Proteomes" id="UP000823893"/>
    </source>
</evidence>
<feature type="domain" description="N-acetyltransferase" evidence="1">
    <location>
        <begin position="113"/>
        <end position="255"/>
    </location>
</feature>
<evidence type="ECO:0000259" key="1">
    <source>
        <dbReference type="PROSITE" id="PS51186"/>
    </source>
</evidence>
<evidence type="ECO:0000313" key="2">
    <source>
        <dbReference type="EMBL" id="HJC09529.1"/>
    </source>
</evidence>
<gene>
    <name evidence="2" type="ORF">H9935_01780</name>
</gene>